<sequence>MLKGVTRLVFRVHKLNPRCFLHSGTQATQSTAAQPDEQVPVERPRTISRTNESDPAQHGEQHYSIPLQDLKTALPPRPASSLGNAGEDIR</sequence>
<dbReference type="GO" id="GO:0005840">
    <property type="term" value="C:ribosome"/>
    <property type="evidence" value="ECO:0007669"/>
    <property type="project" value="UniProtKB-KW"/>
</dbReference>
<proteinExistence type="predicted"/>
<evidence type="ECO:0000313" key="2">
    <source>
        <dbReference type="EMBL" id="EHA97961.1"/>
    </source>
</evidence>
<organism evidence="2 3">
    <name type="scientific">Heterocephalus glaber</name>
    <name type="common">Naked mole rat</name>
    <dbReference type="NCBI Taxonomy" id="10181"/>
    <lineage>
        <taxon>Eukaryota</taxon>
        <taxon>Metazoa</taxon>
        <taxon>Chordata</taxon>
        <taxon>Craniata</taxon>
        <taxon>Vertebrata</taxon>
        <taxon>Euteleostomi</taxon>
        <taxon>Mammalia</taxon>
        <taxon>Eutheria</taxon>
        <taxon>Euarchontoglires</taxon>
        <taxon>Glires</taxon>
        <taxon>Rodentia</taxon>
        <taxon>Hystricomorpha</taxon>
        <taxon>Bathyergidae</taxon>
        <taxon>Heterocephalus</taxon>
    </lineage>
</organism>
<dbReference type="Proteomes" id="UP000006813">
    <property type="component" value="Unassembled WGS sequence"/>
</dbReference>
<reference evidence="2 3" key="1">
    <citation type="journal article" date="2011" name="Nature">
        <title>Genome sequencing reveals insights into physiology and longevity of the naked mole rat.</title>
        <authorList>
            <person name="Kim E.B."/>
            <person name="Fang X."/>
            <person name="Fushan A.A."/>
            <person name="Huang Z."/>
            <person name="Lobanov A.V."/>
            <person name="Han L."/>
            <person name="Marino S.M."/>
            <person name="Sun X."/>
            <person name="Turanov A.A."/>
            <person name="Yang P."/>
            <person name="Yim S.H."/>
            <person name="Zhao X."/>
            <person name="Kasaikina M.V."/>
            <person name="Stoletzki N."/>
            <person name="Peng C."/>
            <person name="Polak P."/>
            <person name="Xiong Z."/>
            <person name="Kiezun A."/>
            <person name="Zhu Y."/>
            <person name="Chen Y."/>
            <person name="Kryukov G.V."/>
            <person name="Zhang Q."/>
            <person name="Peshkin L."/>
            <person name="Yang L."/>
            <person name="Bronson R.T."/>
            <person name="Buffenstein R."/>
            <person name="Wang B."/>
            <person name="Han C."/>
            <person name="Li Q."/>
            <person name="Chen L."/>
            <person name="Zhao W."/>
            <person name="Sunyaev S.R."/>
            <person name="Park T.J."/>
            <person name="Zhang G."/>
            <person name="Wang J."/>
            <person name="Gladyshev V.N."/>
        </authorList>
    </citation>
    <scope>NUCLEOTIDE SEQUENCE [LARGE SCALE GENOMIC DNA]</scope>
</reference>
<dbReference type="AlphaFoldDB" id="G5ALQ1"/>
<evidence type="ECO:0000313" key="3">
    <source>
        <dbReference type="Proteomes" id="UP000006813"/>
    </source>
</evidence>
<protein>
    <submittedName>
        <fullName evidence="2">28S ribosomal protein S29, mitochondrial</fullName>
    </submittedName>
</protein>
<feature type="region of interest" description="Disordered" evidence="1">
    <location>
        <begin position="23"/>
        <end position="90"/>
    </location>
</feature>
<name>G5ALQ1_HETGA</name>
<dbReference type="STRING" id="10181.G5ALQ1"/>
<gene>
    <name evidence="2" type="ORF">GW7_07574</name>
</gene>
<dbReference type="InParanoid" id="G5ALQ1"/>
<keyword evidence="2" id="KW-0689">Ribosomal protein</keyword>
<dbReference type="EMBL" id="JH165880">
    <property type="protein sequence ID" value="EHA97961.1"/>
    <property type="molecule type" value="Genomic_DNA"/>
</dbReference>
<accession>G5ALQ1</accession>
<feature type="compositionally biased region" description="Basic and acidic residues" evidence="1">
    <location>
        <begin position="40"/>
        <end position="61"/>
    </location>
</feature>
<evidence type="ECO:0000256" key="1">
    <source>
        <dbReference type="SAM" id="MobiDB-lite"/>
    </source>
</evidence>
<feature type="compositionally biased region" description="Polar residues" evidence="1">
    <location>
        <begin position="23"/>
        <end position="33"/>
    </location>
</feature>
<keyword evidence="2" id="KW-0687">Ribonucleoprotein</keyword>